<dbReference type="AlphaFoldDB" id="A0A084VHS8"/>
<organism evidence="2">
    <name type="scientific">Anopheles sinensis</name>
    <name type="common">Mosquito</name>
    <dbReference type="NCBI Taxonomy" id="74873"/>
    <lineage>
        <taxon>Eukaryota</taxon>
        <taxon>Metazoa</taxon>
        <taxon>Ecdysozoa</taxon>
        <taxon>Arthropoda</taxon>
        <taxon>Hexapoda</taxon>
        <taxon>Insecta</taxon>
        <taxon>Pterygota</taxon>
        <taxon>Neoptera</taxon>
        <taxon>Endopterygota</taxon>
        <taxon>Diptera</taxon>
        <taxon>Nematocera</taxon>
        <taxon>Culicoidea</taxon>
        <taxon>Culicidae</taxon>
        <taxon>Anophelinae</taxon>
        <taxon>Anopheles</taxon>
    </lineage>
</organism>
<proteinExistence type="predicted"/>
<sequence>MIGTCTATAPPSLCIAGQECVVSIPKENHHSRPPRCNFVAVKGAPVKGGNCDWWGNLIAHNLACGTTVGVWELVGGSTGTSKRRDRYQKGQVGRLRRTTMPRGRGRKERS</sequence>
<evidence type="ECO:0000313" key="2">
    <source>
        <dbReference type="EMBL" id="KFB37522.1"/>
    </source>
</evidence>
<protein>
    <submittedName>
        <fullName evidence="2 3">Uncharacterized protein</fullName>
    </submittedName>
</protein>
<reference evidence="2 4" key="1">
    <citation type="journal article" date="2014" name="BMC Genomics">
        <title>Genome sequence of Anopheles sinensis provides insight into genetics basis of mosquito competence for malaria parasites.</title>
        <authorList>
            <person name="Zhou D."/>
            <person name="Zhang D."/>
            <person name="Ding G."/>
            <person name="Shi L."/>
            <person name="Hou Q."/>
            <person name="Ye Y."/>
            <person name="Xu Y."/>
            <person name="Zhou H."/>
            <person name="Xiong C."/>
            <person name="Li S."/>
            <person name="Yu J."/>
            <person name="Hong S."/>
            <person name="Yu X."/>
            <person name="Zou P."/>
            <person name="Chen C."/>
            <person name="Chang X."/>
            <person name="Wang W."/>
            <person name="Lv Y."/>
            <person name="Sun Y."/>
            <person name="Ma L."/>
            <person name="Shen B."/>
            <person name="Zhu C."/>
        </authorList>
    </citation>
    <scope>NUCLEOTIDE SEQUENCE [LARGE SCALE GENOMIC DNA]</scope>
</reference>
<evidence type="ECO:0000256" key="1">
    <source>
        <dbReference type="SAM" id="MobiDB-lite"/>
    </source>
</evidence>
<gene>
    <name evidence="2" type="ORF">ZHAS_00004807</name>
</gene>
<dbReference type="EnsemblMetazoa" id="ASIC004807-RA">
    <property type="protein sequence ID" value="ASIC004807-PA"/>
    <property type="gene ID" value="ASIC004807"/>
</dbReference>
<feature type="compositionally biased region" description="Basic residues" evidence="1">
    <location>
        <begin position="94"/>
        <end position="110"/>
    </location>
</feature>
<dbReference type="VEuPathDB" id="VectorBase:ASIC004807"/>
<dbReference type="Proteomes" id="UP000030765">
    <property type="component" value="Unassembled WGS sequence"/>
</dbReference>
<keyword evidence="4" id="KW-1185">Reference proteome</keyword>
<dbReference type="EMBL" id="ATLV01013233">
    <property type="status" value="NOT_ANNOTATED_CDS"/>
    <property type="molecule type" value="Genomic_DNA"/>
</dbReference>
<name>A0A084VHS8_ANOSI</name>
<feature type="region of interest" description="Disordered" evidence="1">
    <location>
        <begin position="75"/>
        <end position="110"/>
    </location>
</feature>
<dbReference type="EMBL" id="KE524847">
    <property type="protein sequence ID" value="KFB37522.1"/>
    <property type="molecule type" value="Genomic_DNA"/>
</dbReference>
<evidence type="ECO:0000313" key="3">
    <source>
        <dbReference type="EnsemblMetazoa" id="ASIC004807-PA"/>
    </source>
</evidence>
<evidence type="ECO:0000313" key="4">
    <source>
        <dbReference type="Proteomes" id="UP000030765"/>
    </source>
</evidence>
<reference evidence="3" key="2">
    <citation type="submission" date="2020-05" db="UniProtKB">
        <authorList>
            <consortium name="EnsemblMetazoa"/>
        </authorList>
    </citation>
    <scope>IDENTIFICATION</scope>
</reference>
<accession>A0A084VHS8</accession>